<accession>A0A0K2ZI99</accession>
<dbReference type="SUPFAM" id="SSF55781">
    <property type="entry name" value="GAF domain-like"/>
    <property type="match status" value="1"/>
</dbReference>
<dbReference type="PANTHER" id="PTHR43102">
    <property type="entry name" value="SLR1143 PROTEIN"/>
    <property type="match status" value="1"/>
</dbReference>
<evidence type="ECO:0000256" key="2">
    <source>
        <dbReference type="ARBA" id="ARBA00012438"/>
    </source>
</evidence>
<gene>
    <name evidence="4" type="ORF">XTPLMG728_0381</name>
</gene>
<dbReference type="InterPro" id="IPR005467">
    <property type="entry name" value="His_kinase_dom"/>
</dbReference>
<reference evidence="4 5" key="1">
    <citation type="submission" date="2015-07" db="EMBL/GenBank/DDBJ databases">
        <authorList>
            <person name="Noorani M."/>
        </authorList>
    </citation>
    <scope>NUCLEOTIDE SEQUENCE [LARGE SCALE GENOMIC DNA]</scope>
    <source>
        <strain evidence="4">LMG728</strain>
    </source>
</reference>
<evidence type="ECO:0000259" key="3">
    <source>
        <dbReference type="PROSITE" id="PS50109"/>
    </source>
</evidence>
<protein>
    <recommendedName>
        <fullName evidence="2">histidine kinase</fullName>
        <ecNumber evidence="2">2.7.13.3</ecNumber>
    </recommendedName>
</protein>
<evidence type="ECO:0000256" key="1">
    <source>
        <dbReference type="ARBA" id="ARBA00000085"/>
    </source>
</evidence>
<organism evidence="4 5">
    <name type="scientific">Xanthomonas graminis pv. poae</name>
    <dbReference type="NCBI Taxonomy" id="227946"/>
    <lineage>
        <taxon>Bacteria</taxon>
        <taxon>Pseudomonadati</taxon>
        <taxon>Pseudomonadota</taxon>
        <taxon>Gammaproteobacteria</taxon>
        <taxon>Lysobacterales</taxon>
        <taxon>Lysobacteraceae</taxon>
        <taxon>Xanthomonas</taxon>
        <taxon>Xanthomonas translucens group</taxon>
        <taxon>Xanthomonas graminis</taxon>
    </lineage>
</organism>
<dbReference type="AlphaFoldDB" id="A0A0K2ZI99"/>
<evidence type="ECO:0000313" key="4">
    <source>
        <dbReference type="EMBL" id="CTP83959.1"/>
    </source>
</evidence>
<dbReference type="GO" id="GO:0000155">
    <property type="term" value="F:phosphorelay sensor kinase activity"/>
    <property type="evidence" value="ECO:0007669"/>
    <property type="project" value="InterPro"/>
</dbReference>
<dbReference type="EC" id="2.7.13.3" evidence="2"/>
<dbReference type="SUPFAM" id="SSF55874">
    <property type="entry name" value="ATPase domain of HSP90 chaperone/DNA topoisomerase II/histidine kinase"/>
    <property type="match status" value="1"/>
</dbReference>
<comment type="catalytic activity">
    <reaction evidence="1">
        <text>ATP + protein L-histidine = ADP + protein N-phospho-L-histidine.</text>
        <dbReference type="EC" id="2.7.13.3"/>
    </reaction>
</comment>
<dbReference type="PRINTS" id="PR00344">
    <property type="entry name" value="BCTRLSENSOR"/>
</dbReference>
<dbReference type="InterPro" id="IPR003018">
    <property type="entry name" value="GAF"/>
</dbReference>
<dbReference type="InterPro" id="IPR004358">
    <property type="entry name" value="Sig_transdc_His_kin-like_C"/>
</dbReference>
<dbReference type="Gene3D" id="3.30.450.40">
    <property type="match status" value="1"/>
</dbReference>
<dbReference type="SMART" id="SM00387">
    <property type="entry name" value="HATPase_c"/>
    <property type="match status" value="1"/>
</dbReference>
<proteinExistence type="predicted"/>
<name>A0A0K2ZI99_9XANT</name>
<dbReference type="SUPFAM" id="SSF47384">
    <property type="entry name" value="Homodimeric domain of signal transducing histidine kinase"/>
    <property type="match status" value="1"/>
</dbReference>
<dbReference type="Gene3D" id="3.30.565.10">
    <property type="entry name" value="Histidine kinase-like ATPase, C-terminal domain"/>
    <property type="match status" value="1"/>
</dbReference>
<dbReference type="EMBL" id="CXOK01000010">
    <property type="protein sequence ID" value="CTP83959.1"/>
    <property type="molecule type" value="Genomic_DNA"/>
</dbReference>
<dbReference type="PANTHER" id="PTHR43102:SF2">
    <property type="entry name" value="GAF DOMAIN-CONTAINING PROTEIN"/>
    <property type="match status" value="1"/>
</dbReference>
<dbReference type="RefSeq" id="WP_053839842.1">
    <property type="nucleotide sequence ID" value="NZ_CP076250.1"/>
</dbReference>
<sequence>MSSVASAAGPIYCAAKPGNETLRLDALHSYAILDTPREPAFDDITRLAAMICQTPIAVVNLIDSERQWFKSEIGLGTRETPLATSLCAHALLEDDLLLVPDTREDPRFACNPLVTGAERLHFYAGALLKTSDGLPLGTVCVLDRRARQLTYDQIEALRALARQAMAQLELRKALALAQESNHYRSRLLAIAGHDLKTPLRTASYALAKVQRQLDAVSGVPLDEARKALNQVAAGLDELAASAVADGEHSLPVLRDVALAELLGQILDTWRPQAAAKGLRLRYVPTTLRVRSHATLLATLLGNLLGNAVKYTGHGAVLIGCRRRRDQVVVEIIDSGIGMDGDSLRHLFQAFRQADPRSEGLGLGLWIVRRTAETLGCSVEVRSRPGQGSRFSVTLPLAKPPNA</sequence>
<dbReference type="InterPro" id="IPR003594">
    <property type="entry name" value="HATPase_dom"/>
</dbReference>
<dbReference type="Pfam" id="PF01590">
    <property type="entry name" value="GAF"/>
    <property type="match status" value="1"/>
</dbReference>
<feature type="domain" description="Histidine kinase" evidence="3">
    <location>
        <begin position="190"/>
        <end position="398"/>
    </location>
</feature>
<dbReference type="Pfam" id="PF02518">
    <property type="entry name" value="HATPase_c"/>
    <property type="match status" value="1"/>
</dbReference>
<dbReference type="SMART" id="SM00065">
    <property type="entry name" value="GAF"/>
    <property type="match status" value="1"/>
</dbReference>
<dbReference type="InterPro" id="IPR036097">
    <property type="entry name" value="HisK_dim/P_sf"/>
</dbReference>
<evidence type="ECO:0000313" key="5">
    <source>
        <dbReference type="Proteomes" id="UP000041247"/>
    </source>
</evidence>
<dbReference type="InterPro" id="IPR029016">
    <property type="entry name" value="GAF-like_dom_sf"/>
</dbReference>
<dbReference type="InterPro" id="IPR036890">
    <property type="entry name" value="HATPase_C_sf"/>
</dbReference>
<dbReference type="PROSITE" id="PS50109">
    <property type="entry name" value="HIS_KIN"/>
    <property type="match status" value="1"/>
</dbReference>
<dbReference type="Proteomes" id="UP000041247">
    <property type="component" value="Unassembled WGS sequence"/>
</dbReference>